<dbReference type="Pfam" id="PF00467">
    <property type="entry name" value="KOW"/>
    <property type="match status" value="1"/>
</dbReference>
<dbReference type="HAMAP" id="MF_01326_B">
    <property type="entry name" value="Ribosomal_uL24_B"/>
    <property type="match status" value="1"/>
</dbReference>
<dbReference type="EMBL" id="LN890655">
    <property type="protein sequence ID" value="CUS05326.2"/>
    <property type="molecule type" value="Genomic_DNA"/>
</dbReference>
<evidence type="ECO:0000256" key="4">
    <source>
        <dbReference type="ARBA" id="ARBA00035206"/>
    </source>
</evidence>
<comment type="similarity">
    <text evidence="1 5 6">Belongs to the universal ribosomal protein uL24 family.</text>
</comment>
<dbReference type="SUPFAM" id="SSF50104">
    <property type="entry name" value="Translation proteins SH3-like domain"/>
    <property type="match status" value="1"/>
</dbReference>
<dbReference type="GO" id="GO:0019843">
    <property type="term" value="F:rRNA binding"/>
    <property type="evidence" value="ECO:0007669"/>
    <property type="project" value="UniProtKB-UniRule"/>
</dbReference>
<dbReference type="KEGG" id="pbf:CFX0092_A3448"/>
<sequence>MRIKVNDTVEVISGNFKGVRGTVQRVYPKRQMVVVSGVNIIKKHQKPKATGGRSRAQGGVIEFEAPIHVSKVMLVEPGSGEKSRVGVRRDADNHVVRYAKKSGAEL</sequence>
<dbReference type="InterPro" id="IPR014722">
    <property type="entry name" value="Rib_uL2_dom2"/>
</dbReference>
<dbReference type="InterPro" id="IPR003256">
    <property type="entry name" value="Ribosomal_uL24"/>
</dbReference>
<dbReference type="GO" id="GO:0003735">
    <property type="term" value="F:structural constituent of ribosome"/>
    <property type="evidence" value="ECO:0007669"/>
    <property type="project" value="InterPro"/>
</dbReference>
<dbReference type="GO" id="GO:0006412">
    <property type="term" value="P:translation"/>
    <property type="evidence" value="ECO:0007669"/>
    <property type="project" value="UniProtKB-UniRule"/>
</dbReference>
<evidence type="ECO:0000313" key="9">
    <source>
        <dbReference type="Proteomes" id="UP000215027"/>
    </source>
</evidence>
<comment type="function">
    <text evidence="5">One of the proteins that surrounds the polypeptide exit tunnel on the outside of the subunit.</text>
</comment>
<evidence type="ECO:0000256" key="1">
    <source>
        <dbReference type="ARBA" id="ARBA00010618"/>
    </source>
</evidence>
<comment type="function">
    <text evidence="5">One of two assembly initiator proteins, it binds directly to the 5'-end of the 23S rRNA, where it nucleates assembly of the 50S subunit.</text>
</comment>
<dbReference type="PROSITE" id="PS01108">
    <property type="entry name" value="RIBOSOMAL_L24"/>
    <property type="match status" value="1"/>
</dbReference>
<keyword evidence="9" id="KW-1185">Reference proteome</keyword>
<evidence type="ECO:0000256" key="5">
    <source>
        <dbReference type="HAMAP-Rule" id="MF_01326"/>
    </source>
</evidence>
<dbReference type="InterPro" id="IPR008991">
    <property type="entry name" value="Translation_prot_SH3-like_sf"/>
</dbReference>
<dbReference type="CDD" id="cd06089">
    <property type="entry name" value="KOW_RPL26"/>
    <property type="match status" value="1"/>
</dbReference>
<comment type="subunit">
    <text evidence="5">Part of the 50S ribosomal subunit.</text>
</comment>
<dbReference type="Pfam" id="PF17136">
    <property type="entry name" value="ribosomal_L24"/>
    <property type="match status" value="1"/>
</dbReference>
<keyword evidence="5" id="KW-0694">RNA-binding</keyword>
<dbReference type="InterPro" id="IPR057264">
    <property type="entry name" value="Ribosomal_uL24_C"/>
</dbReference>
<dbReference type="GO" id="GO:1990904">
    <property type="term" value="C:ribonucleoprotein complex"/>
    <property type="evidence" value="ECO:0007669"/>
    <property type="project" value="UniProtKB-KW"/>
</dbReference>
<dbReference type="InterPro" id="IPR005825">
    <property type="entry name" value="Ribosomal_uL24_CS"/>
</dbReference>
<keyword evidence="5" id="KW-0699">rRNA-binding</keyword>
<dbReference type="RefSeq" id="WP_095044554.1">
    <property type="nucleotide sequence ID" value="NZ_LN890655.1"/>
</dbReference>
<dbReference type="OrthoDB" id="9807419at2"/>
<name>A0A160T552_9CHLR</name>
<keyword evidence="2 5" id="KW-0689">Ribosomal protein</keyword>
<reference evidence="8" key="1">
    <citation type="submission" date="2016-01" db="EMBL/GenBank/DDBJ databases">
        <authorList>
            <person name="Mcilroy J.S."/>
            <person name="Karst M S."/>
            <person name="Albertsen M."/>
        </authorList>
    </citation>
    <scope>NUCLEOTIDE SEQUENCE</scope>
    <source>
        <strain evidence="8">Cfx-K</strain>
    </source>
</reference>
<organism evidence="8 9">
    <name type="scientific">Candidatus Promineifilum breve</name>
    <dbReference type="NCBI Taxonomy" id="1806508"/>
    <lineage>
        <taxon>Bacteria</taxon>
        <taxon>Bacillati</taxon>
        <taxon>Chloroflexota</taxon>
        <taxon>Ardenticatenia</taxon>
        <taxon>Candidatus Promineifilales</taxon>
        <taxon>Candidatus Promineifilaceae</taxon>
        <taxon>Candidatus Promineifilum</taxon>
    </lineage>
</organism>
<dbReference type="Proteomes" id="UP000215027">
    <property type="component" value="Chromosome I"/>
</dbReference>
<dbReference type="NCBIfam" id="TIGR01079">
    <property type="entry name" value="rplX_bact"/>
    <property type="match status" value="1"/>
</dbReference>
<dbReference type="PANTHER" id="PTHR12903">
    <property type="entry name" value="MITOCHONDRIAL RIBOSOMAL PROTEIN L24"/>
    <property type="match status" value="1"/>
</dbReference>
<dbReference type="GO" id="GO:0005840">
    <property type="term" value="C:ribosome"/>
    <property type="evidence" value="ECO:0007669"/>
    <property type="project" value="UniProtKB-KW"/>
</dbReference>
<proteinExistence type="inferred from homology"/>
<dbReference type="InterPro" id="IPR041988">
    <property type="entry name" value="Ribosomal_uL24_KOW"/>
</dbReference>
<evidence type="ECO:0000259" key="7">
    <source>
        <dbReference type="SMART" id="SM00739"/>
    </source>
</evidence>
<dbReference type="Gene3D" id="2.30.30.30">
    <property type="match status" value="1"/>
</dbReference>
<accession>A0A160T552</accession>
<dbReference type="AlphaFoldDB" id="A0A160T552"/>
<gene>
    <name evidence="5 8" type="primary">rplX</name>
    <name evidence="8" type="ORF">CFX0092_A3448</name>
</gene>
<evidence type="ECO:0000256" key="2">
    <source>
        <dbReference type="ARBA" id="ARBA00022980"/>
    </source>
</evidence>
<dbReference type="SMART" id="SM00739">
    <property type="entry name" value="KOW"/>
    <property type="match status" value="1"/>
</dbReference>
<protein>
    <recommendedName>
        <fullName evidence="4 5">Large ribosomal subunit protein uL24</fullName>
    </recommendedName>
</protein>
<feature type="domain" description="KOW" evidence="7">
    <location>
        <begin position="2"/>
        <end position="29"/>
    </location>
</feature>
<evidence type="ECO:0000256" key="3">
    <source>
        <dbReference type="ARBA" id="ARBA00023274"/>
    </source>
</evidence>
<keyword evidence="3 5" id="KW-0687">Ribonucleoprotein</keyword>
<evidence type="ECO:0000256" key="6">
    <source>
        <dbReference type="RuleBase" id="RU003477"/>
    </source>
</evidence>
<dbReference type="InterPro" id="IPR005824">
    <property type="entry name" value="KOW"/>
</dbReference>
<evidence type="ECO:0000313" key="8">
    <source>
        <dbReference type="EMBL" id="CUS05326.2"/>
    </source>
</evidence>